<evidence type="ECO:0000313" key="5">
    <source>
        <dbReference type="EMBL" id="RDW94052.1"/>
    </source>
</evidence>
<dbReference type="InterPro" id="IPR036390">
    <property type="entry name" value="WH_DNA-bd_sf"/>
</dbReference>
<dbReference type="SUPFAM" id="SSF53335">
    <property type="entry name" value="S-adenosyl-L-methionine-dependent methyltransferases"/>
    <property type="match status" value="1"/>
</dbReference>
<keyword evidence="1" id="KW-0489">Methyltransferase</keyword>
<keyword evidence="3" id="KW-0949">S-adenosyl-L-methionine</keyword>
<dbReference type="EMBL" id="PVWQ01000001">
    <property type="protein sequence ID" value="RDW94052.1"/>
    <property type="molecule type" value="Genomic_DNA"/>
</dbReference>
<gene>
    <name evidence="5" type="ORF">DSM5745_01374</name>
</gene>
<protein>
    <recommendedName>
        <fullName evidence="4">O-methyltransferase C-terminal domain-containing protein</fullName>
    </recommendedName>
</protein>
<dbReference type="PANTHER" id="PTHR43712:SF12">
    <property type="entry name" value="STERIGMATOCYSTIN 8-O-METHYLTRANSFERASE"/>
    <property type="match status" value="1"/>
</dbReference>
<dbReference type="GO" id="GO:0008171">
    <property type="term" value="F:O-methyltransferase activity"/>
    <property type="evidence" value="ECO:0007669"/>
    <property type="project" value="InterPro"/>
</dbReference>
<dbReference type="Proteomes" id="UP000256690">
    <property type="component" value="Unassembled WGS sequence"/>
</dbReference>
<evidence type="ECO:0000256" key="2">
    <source>
        <dbReference type="ARBA" id="ARBA00022679"/>
    </source>
</evidence>
<organism evidence="5 6">
    <name type="scientific">Aspergillus mulundensis</name>
    <dbReference type="NCBI Taxonomy" id="1810919"/>
    <lineage>
        <taxon>Eukaryota</taxon>
        <taxon>Fungi</taxon>
        <taxon>Dikarya</taxon>
        <taxon>Ascomycota</taxon>
        <taxon>Pezizomycotina</taxon>
        <taxon>Eurotiomycetes</taxon>
        <taxon>Eurotiomycetidae</taxon>
        <taxon>Eurotiales</taxon>
        <taxon>Aspergillaceae</taxon>
        <taxon>Aspergillus</taxon>
        <taxon>Aspergillus subgen. Nidulantes</taxon>
    </lineage>
</organism>
<dbReference type="Gene3D" id="3.40.50.150">
    <property type="entry name" value="Vaccinia Virus protein VP39"/>
    <property type="match status" value="1"/>
</dbReference>
<dbReference type="Pfam" id="PF00891">
    <property type="entry name" value="Methyltransf_2"/>
    <property type="match status" value="1"/>
</dbReference>
<comment type="caution">
    <text evidence="5">The sequence shown here is derived from an EMBL/GenBank/DDBJ whole genome shotgun (WGS) entry which is preliminary data.</text>
</comment>
<dbReference type="PROSITE" id="PS51683">
    <property type="entry name" value="SAM_OMT_II"/>
    <property type="match status" value="1"/>
</dbReference>
<evidence type="ECO:0000256" key="1">
    <source>
        <dbReference type="ARBA" id="ARBA00022603"/>
    </source>
</evidence>
<dbReference type="InterPro" id="IPR001077">
    <property type="entry name" value="COMT_C"/>
</dbReference>
<proteinExistence type="predicted"/>
<keyword evidence="6" id="KW-1185">Reference proteome</keyword>
<keyword evidence="2" id="KW-0808">Transferase</keyword>
<evidence type="ECO:0000259" key="4">
    <source>
        <dbReference type="Pfam" id="PF00891"/>
    </source>
</evidence>
<dbReference type="InterPro" id="IPR036388">
    <property type="entry name" value="WH-like_DNA-bd_sf"/>
</dbReference>
<dbReference type="Gene3D" id="1.10.10.10">
    <property type="entry name" value="Winged helix-like DNA-binding domain superfamily/Winged helix DNA-binding domain"/>
    <property type="match status" value="1"/>
</dbReference>
<dbReference type="GeneID" id="38111744"/>
<evidence type="ECO:0000313" key="6">
    <source>
        <dbReference type="Proteomes" id="UP000256690"/>
    </source>
</evidence>
<name>A0A3D8T656_9EURO</name>
<dbReference type="CDD" id="cd02440">
    <property type="entry name" value="AdoMet_MTases"/>
    <property type="match status" value="1"/>
</dbReference>
<dbReference type="InterPro" id="IPR016461">
    <property type="entry name" value="COMT-like"/>
</dbReference>
<dbReference type="GO" id="GO:0032259">
    <property type="term" value="P:methylation"/>
    <property type="evidence" value="ECO:0007669"/>
    <property type="project" value="UniProtKB-KW"/>
</dbReference>
<dbReference type="SUPFAM" id="SSF46785">
    <property type="entry name" value="Winged helix' DNA-binding domain"/>
    <property type="match status" value="1"/>
</dbReference>
<dbReference type="GO" id="GO:0044550">
    <property type="term" value="P:secondary metabolite biosynthetic process"/>
    <property type="evidence" value="ECO:0007669"/>
    <property type="project" value="UniProtKB-ARBA"/>
</dbReference>
<reference evidence="5 6" key="1">
    <citation type="journal article" date="2018" name="IMA Fungus">
        <title>IMA Genome-F 9: Draft genome sequence of Annulohypoxylon stygium, Aspergillus mulundensis, Berkeleyomyces basicola (syn. Thielaviopsis basicola), Ceratocystis smalleyi, two Cercospora beticola strains, Coleophoma cylindrospora, Fusarium fracticaudum, Phialophora cf. hyalina, and Morchella septimelata.</title>
        <authorList>
            <person name="Wingfield B.D."/>
            <person name="Bills G.F."/>
            <person name="Dong Y."/>
            <person name="Huang W."/>
            <person name="Nel W.J."/>
            <person name="Swalarsk-Parry B.S."/>
            <person name="Vaghefi N."/>
            <person name="Wilken P.M."/>
            <person name="An Z."/>
            <person name="de Beer Z.W."/>
            <person name="De Vos L."/>
            <person name="Chen L."/>
            <person name="Duong T.A."/>
            <person name="Gao Y."/>
            <person name="Hammerbacher A."/>
            <person name="Kikkert J.R."/>
            <person name="Li Y."/>
            <person name="Li H."/>
            <person name="Li K."/>
            <person name="Li Q."/>
            <person name="Liu X."/>
            <person name="Ma X."/>
            <person name="Naidoo K."/>
            <person name="Pethybridge S.J."/>
            <person name="Sun J."/>
            <person name="Steenkamp E.T."/>
            <person name="van der Nest M.A."/>
            <person name="van Wyk S."/>
            <person name="Wingfield M.J."/>
            <person name="Xiong C."/>
            <person name="Yue Q."/>
            <person name="Zhang X."/>
        </authorList>
    </citation>
    <scope>NUCLEOTIDE SEQUENCE [LARGE SCALE GENOMIC DNA]</scope>
    <source>
        <strain evidence="5 6">DSM 5745</strain>
    </source>
</reference>
<dbReference type="AlphaFoldDB" id="A0A3D8T656"/>
<dbReference type="OrthoDB" id="1606438at2759"/>
<evidence type="ECO:0000256" key="3">
    <source>
        <dbReference type="ARBA" id="ARBA00022691"/>
    </source>
</evidence>
<feature type="domain" description="O-methyltransferase C-terminal" evidence="4">
    <location>
        <begin position="227"/>
        <end position="374"/>
    </location>
</feature>
<dbReference type="STRING" id="1810919.A0A3D8T656"/>
<dbReference type="PANTHER" id="PTHR43712">
    <property type="entry name" value="PUTATIVE (AFU_ORTHOLOGUE AFUA_4G14580)-RELATED"/>
    <property type="match status" value="1"/>
</dbReference>
<sequence>MSRIVELAALIQQRTADINAHLQENNLPQPTFDEDGPTEQNLTGEEMVKARDDVLGATLELHNLILGPAMCLRPVLNGVSLQAIYKYDIAAAVPVHGEISFAELANKIGLSEHNVRRILRYAMVFHHVFREPREGFVAHTAASRRVRENPNTRAGLGYMFDEVWPSFAHGWNDYHKSDKPFYKHYASHPDMAQRFGKAMAAFTDAHGNAPSFLAKNYPWEAINNGNGTVVDLGGAKGHVSALLAHQFPNLQFVVQDMPEVIAGAAEALPEDLQGRVKFQAHDFFTEQKVHADVYLLRNILHNWSDTYSIRILRALIPALRPGSRIVLHDYILPQPGTMSRMKEMAVRDMDLIMLTLCNSRERQEADRIELFKKADSRFSNIKMWTPHGAALSIIEVVWGEAGVQAALS</sequence>
<accession>A0A3D8T656</accession>
<dbReference type="InterPro" id="IPR029063">
    <property type="entry name" value="SAM-dependent_MTases_sf"/>
</dbReference>
<dbReference type="RefSeq" id="XP_026609235.1">
    <property type="nucleotide sequence ID" value="XM_026743390.1"/>
</dbReference>